<proteinExistence type="predicted"/>
<evidence type="ECO:0000313" key="2">
    <source>
        <dbReference type="EMBL" id="KAE9190955.1"/>
    </source>
</evidence>
<feature type="compositionally biased region" description="Low complexity" evidence="1">
    <location>
        <begin position="103"/>
        <end position="112"/>
    </location>
</feature>
<evidence type="ECO:0000313" key="3">
    <source>
        <dbReference type="EMBL" id="KAE9283472.1"/>
    </source>
</evidence>
<accession>A0A6A3X2I1</accession>
<dbReference type="Proteomes" id="UP000437068">
    <property type="component" value="Unassembled WGS sequence"/>
</dbReference>
<reference evidence="4 5" key="1">
    <citation type="submission" date="2018-08" db="EMBL/GenBank/DDBJ databases">
        <title>Genomic investigation of the strawberry pathogen Phytophthora fragariae indicates pathogenicity is determined by transcriptional variation in three key races.</title>
        <authorList>
            <person name="Adams T.M."/>
            <person name="Armitage A.D."/>
            <person name="Sobczyk M.K."/>
            <person name="Bates H.J."/>
            <person name="Dunwell J.M."/>
            <person name="Nellist C.F."/>
            <person name="Harrison R.J."/>
        </authorList>
    </citation>
    <scope>NUCLEOTIDE SEQUENCE [LARGE SCALE GENOMIC DNA]</scope>
    <source>
        <strain evidence="3 4">A4</strain>
        <strain evidence="2 5">BC-1</strain>
    </source>
</reference>
<feature type="compositionally biased region" description="Pro residues" evidence="1">
    <location>
        <begin position="15"/>
        <end position="35"/>
    </location>
</feature>
<comment type="caution">
    <text evidence="2">The sequence shown here is derived from an EMBL/GenBank/DDBJ whole genome shotgun (WGS) entry which is preliminary data.</text>
</comment>
<feature type="region of interest" description="Disordered" evidence="1">
    <location>
        <begin position="261"/>
        <end position="290"/>
    </location>
</feature>
<sequence length="445" mass="49652">MASDKENAQSFGPPTSRPRPPPSSLVFPPLPPLSPPDADDNSWLRKTSPPPPPESTAPWRQSSRRFGVKITNVLDADTAVSSGDKTGNKPPTANVMEPSPRHYQQQQQQQYQHLPQHLGLKASRVMKKGDDEADISADRTMGRPSTKRNNASNAGEGELPEPFPRSPPTPKAKGLEKDTSQFGRTIWSVTPEELSALEEEMISLEARAAEPAKKLSYAEASKRNLPGFVENHVGQTKTVVEVERPRRTFKKYYGLPVFIPPGPEQNDVEEHEEKETPPAIGLSPSLRSEPSDVLGYTQNFALSAHTPTFYPRQTTDTSELIQMLKVSLSSKKIAPHMDWWPGDWKCTNCGMLHQLTIRANLVNYLSHRIFRTGIHASGAELVDKRMQALSSRQLQAILRLKFAPAISTHCLLQDARYSSSTAHKKQHSWSNHCSSFLFITNREFN</sequence>
<feature type="region of interest" description="Disordered" evidence="1">
    <location>
        <begin position="1"/>
        <end position="185"/>
    </location>
</feature>
<dbReference type="EMBL" id="QXGD01002273">
    <property type="protein sequence ID" value="KAE9190955.1"/>
    <property type="molecule type" value="Genomic_DNA"/>
</dbReference>
<protein>
    <submittedName>
        <fullName evidence="2">Uncharacterized protein</fullName>
    </submittedName>
</protein>
<name>A0A6A3X2I1_9STRA</name>
<dbReference type="EMBL" id="QXGE01002255">
    <property type="protein sequence ID" value="KAE9283472.1"/>
    <property type="molecule type" value="Genomic_DNA"/>
</dbReference>
<evidence type="ECO:0000313" key="5">
    <source>
        <dbReference type="Proteomes" id="UP000440367"/>
    </source>
</evidence>
<dbReference type="AlphaFoldDB" id="A0A6A3X2I1"/>
<feature type="compositionally biased region" description="Polar residues" evidence="1">
    <location>
        <begin position="79"/>
        <end position="91"/>
    </location>
</feature>
<evidence type="ECO:0000256" key="1">
    <source>
        <dbReference type="SAM" id="MobiDB-lite"/>
    </source>
</evidence>
<dbReference type="Proteomes" id="UP000440367">
    <property type="component" value="Unassembled WGS sequence"/>
</dbReference>
<gene>
    <name evidence="3" type="ORF">PF001_g22831</name>
    <name evidence="2" type="ORF">PF002_g24631</name>
</gene>
<organism evidence="2 5">
    <name type="scientific">Phytophthora fragariae</name>
    <dbReference type="NCBI Taxonomy" id="53985"/>
    <lineage>
        <taxon>Eukaryota</taxon>
        <taxon>Sar</taxon>
        <taxon>Stramenopiles</taxon>
        <taxon>Oomycota</taxon>
        <taxon>Peronosporomycetes</taxon>
        <taxon>Peronosporales</taxon>
        <taxon>Peronosporaceae</taxon>
        <taxon>Phytophthora</taxon>
    </lineage>
</organism>
<evidence type="ECO:0000313" key="4">
    <source>
        <dbReference type="Proteomes" id="UP000437068"/>
    </source>
</evidence>
<feature type="compositionally biased region" description="Pro residues" evidence="1">
    <location>
        <begin position="161"/>
        <end position="170"/>
    </location>
</feature>